<evidence type="ECO:0000313" key="4">
    <source>
        <dbReference type="WBParaSite" id="PgR049_g003_t02"/>
    </source>
</evidence>
<evidence type="ECO:0000313" key="2">
    <source>
        <dbReference type="Proteomes" id="UP000887569"/>
    </source>
</evidence>
<sequence length="73" mass="7973">MGTLTANTIASLNISLVIPSLFPHISIIMVIKFVLHGFNRTLIAIRVHRKTFSPIAFLSLAKAHSSSSLEQLS</sequence>
<keyword evidence="2" id="KW-1185">Reference proteome</keyword>
<proteinExistence type="predicted"/>
<evidence type="ECO:0000256" key="1">
    <source>
        <dbReference type="SAM" id="Phobius"/>
    </source>
</evidence>
<dbReference type="Proteomes" id="UP000887569">
    <property type="component" value="Unplaced"/>
</dbReference>
<evidence type="ECO:0000313" key="3">
    <source>
        <dbReference type="WBParaSite" id="PgR049_g003_t01"/>
    </source>
</evidence>
<keyword evidence="1" id="KW-0472">Membrane</keyword>
<organism evidence="2 3">
    <name type="scientific">Parascaris univalens</name>
    <name type="common">Nematode worm</name>
    <dbReference type="NCBI Taxonomy" id="6257"/>
    <lineage>
        <taxon>Eukaryota</taxon>
        <taxon>Metazoa</taxon>
        <taxon>Ecdysozoa</taxon>
        <taxon>Nematoda</taxon>
        <taxon>Chromadorea</taxon>
        <taxon>Rhabditida</taxon>
        <taxon>Spirurina</taxon>
        <taxon>Ascaridomorpha</taxon>
        <taxon>Ascaridoidea</taxon>
        <taxon>Ascarididae</taxon>
        <taxon>Parascaris</taxon>
    </lineage>
</organism>
<dbReference type="WBParaSite" id="PgR049_g003_t03">
    <property type="protein sequence ID" value="PgR049_g003_t03"/>
    <property type="gene ID" value="PgR049_g003"/>
</dbReference>
<feature type="transmembrane region" description="Helical" evidence="1">
    <location>
        <begin position="12"/>
        <end position="35"/>
    </location>
</feature>
<dbReference type="WBParaSite" id="PgR049_g003_t02">
    <property type="protein sequence ID" value="PgR049_g003_t02"/>
    <property type="gene ID" value="PgR049_g003"/>
</dbReference>
<accession>A0A915BNI9</accession>
<name>A0A915BNI9_PARUN</name>
<keyword evidence="1" id="KW-1133">Transmembrane helix</keyword>
<reference evidence="3 4" key="1">
    <citation type="submission" date="2022-11" db="UniProtKB">
        <authorList>
            <consortium name="WormBaseParasite"/>
        </authorList>
    </citation>
    <scope>IDENTIFICATION</scope>
</reference>
<protein>
    <submittedName>
        <fullName evidence="3 4">Uncharacterized protein</fullName>
    </submittedName>
</protein>
<dbReference type="AlphaFoldDB" id="A0A915BNI9"/>
<keyword evidence="1" id="KW-0812">Transmembrane</keyword>
<dbReference type="WBParaSite" id="PgR049_g003_t01">
    <property type="protein sequence ID" value="PgR049_g003_t01"/>
    <property type="gene ID" value="PgR049_g003"/>
</dbReference>